<evidence type="ECO:0000256" key="1">
    <source>
        <dbReference type="ARBA" id="ARBA00004340"/>
    </source>
</evidence>
<keyword evidence="3" id="KW-0964">Secreted</keyword>
<gene>
    <name evidence="7" type="ORF">BG011_000257</name>
</gene>
<feature type="region of interest" description="Disordered" evidence="4">
    <location>
        <begin position="651"/>
        <end position="710"/>
    </location>
</feature>
<dbReference type="OrthoDB" id="1924287at2759"/>
<feature type="compositionally biased region" description="Polar residues" evidence="4">
    <location>
        <begin position="566"/>
        <end position="575"/>
    </location>
</feature>
<comment type="subcellular location">
    <subcellularLocation>
        <location evidence="1">Host cell</location>
    </subcellularLocation>
    <subcellularLocation>
        <location evidence="2">Secreted</location>
    </subcellularLocation>
</comment>
<dbReference type="PANTHER" id="PTHR13318">
    <property type="entry name" value="PARTNER OF PAIRED, ISOFORM B-RELATED"/>
    <property type="match status" value="1"/>
</dbReference>
<feature type="region of interest" description="Disordered" evidence="4">
    <location>
        <begin position="870"/>
        <end position="895"/>
    </location>
</feature>
<dbReference type="Pfam" id="PF13516">
    <property type="entry name" value="LRR_6"/>
    <property type="match status" value="2"/>
</dbReference>
<dbReference type="Pfam" id="PF20147">
    <property type="entry name" value="Crinkler"/>
    <property type="match status" value="1"/>
</dbReference>
<evidence type="ECO:0000256" key="4">
    <source>
        <dbReference type="SAM" id="MobiDB-lite"/>
    </source>
</evidence>
<sequence>MDTLWKNVDLRSVESFIQFGRAIDPTFSYLDPATFYSHNEYNRRLVRSGKTKQKYKDCNEGNSEQENEESNEEDEAEGVLKPPFTSTFQSTQFLPLSTAVPSESSTSALSLDSMSTLRWSSTPGHVGYAGKDFIRVLSIAGTNGCQSPRPFPYLPSCITDRHLVAISSSLTHLTSLSLCHCTAITDMAVIQLITASSPYLKQIDLTECRLITNLTVQVIAQLCSQLEDLSLKKCSKVTDDALEELARHCTRLQRIDIGQCRRVSDRALMALLGASGRMTQHGATTKTGTMNARLLKLDIAGCRGITSKGLMAISNQLTCSSIIGQDEAGDRHSSLASLGFTCPTSKQQLLKISTGSANSATIITRAVSQASRFFETLPTTLEEIAIQDAYLLNKDDVICLVDRIGISLECLRLDNANAVNSETLTHILKVCPNLTILAIPGATQLDDAGVMQLTTARCASSLMELDLRSCHALTDASLMHLVKGSNIRHESILPFDIKGKGVEERTSCIFPNLRRLDLSYNDKLTLAGIAPLAKSLKNLCALDVSFCGDGVTRIWSRSLESPRFSLTSTSATSHSRQQDDETRNGLSASSSHSQNEVPWHNSSVSSVNVANRQIHSPQSIQDPYNHFNGNSAVVNPNRRALGRYVGPMLNRQGAAERGGDSTAVETQHHYTRRRSSASSMSSSCSTNTTSSSLSVISTSSSSSSSSTSLTLSYPPLADYDDPSSLKEAIPLADRLDILDNTPCGMGVQASFHQGSWFTAQHQFQLQKMFQLQLQHQRESQDQLAAIVATGNGAGTGGAMAIAQTGESRFLSDEMMVHPVMMASRAGAATIGTTGGSNANRTGDLLDMSVRMSRQLRIDTNGGYIGAGRNGARHHHRYTQHSRDQQQPQGSVASSGISGHCEISAWGLANLREEWDLFKKPLESSAMAVLKLFCLVDGDYKSYSVKVPADDAVNEFKEPTKIEKAVEFGDVDADRLTLWRVSVPITDDDEVPSCSML</sequence>
<organism evidence="7 8">
    <name type="scientific">Mortierella polycephala</name>
    <dbReference type="NCBI Taxonomy" id="41804"/>
    <lineage>
        <taxon>Eukaryota</taxon>
        <taxon>Fungi</taxon>
        <taxon>Fungi incertae sedis</taxon>
        <taxon>Mucoromycota</taxon>
        <taxon>Mortierellomycotina</taxon>
        <taxon>Mortierellomycetes</taxon>
        <taxon>Mortierellales</taxon>
        <taxon>Mortierellaceae</taxon>
        <taxon>Mortierella</taxon>
    </lineage>
</organism>
<reference evidence="7" key="1">
    <citation type="journal article" date="2020" name="Fungal Divers.">
        <title>Resolving the Mortierellaceae phylogeny through synthesis of multi-gene phylogenetics and phylogenomics.</title>
        <authorList>
            <person name="Vandepol N."/>
            <person name="Liber J."/>
            <person name="Desiro A."/>
            <person name="Na H."/>
            <person name="Kennedy M."/>
            <person name="Barry K."/>
            <person name="Grigoriev I.V."/>
            <person name="Miller A.N."/>
            <person name="O'Donnell K."/>
            <person name="Stajich J.E."/>
            <person name="Bonito G."/>
        </authorList>
    </citation>
    <scope>NUCLEOTIDE SEQUENCE</scope>
    <source>
        <strain evidence="7">KOD948</strain>
    </source>
</reference>
<dbReference type="InterPro" id="IPR032675">
    <property type="entry name" value="LRR_dom_sf"/>
</dbReference>
<evidence type="ECO:0000259" key="6">
    <source>
        <dbReference type="Pfam" id="PF25372"/>
    </source>
</evidence>
<feature type="region of interest" description="Disordered" evidence="4">
    <location>
        <begin position="52"/>
        <end position="78"/>
    </location>
</feature>
<evidence type="ECO:0000256" key="3">
    <source>
        <dbReference type="ARBA" id="ARBA00022525"/>
    </source>
</evidence>
<dbReference type="Gene3D" id="3.80.10.10">
    <property type="entry name" value="Ribonuclease Inhibitor"/>
    <property type="match status" value="3"/>
</dbReference>
<feature type="compositionally biased region" description="Low complexity" evidence="4">
    <location>
        <begin position="676"/>
        <end position="710"/>
    </location>
</feature>
<dbReference type="InterPro" id="IPR006553">
    <property type="entry name" value="Leu-rich_rpt_Cys-con_subtyp"/>
</dbReference>
<dbReference type="AlphaFoldDB" id="A0A9P6PM79"/>
<feature type="domain" description="F-box/LRR-repeat protein 15-like leucin rich repeat" evidence="6">
    <location>
        <begin position="157"/>
        <end position="269"/>
    </location>
</feature>
<feature type="compositionally biased region" description="Acidic residues" evidence="4">
    <location>
        <begin position="63"/>
        <end position="77"/>
    </location>
</feature>
<dbReference type="SMART" id="SM00367">
    <property type="entry name" value="LRR_CC"/>
    <property type="match status" value="8"/>
</dbReference>
<dbReference type="InterPro" id="IPR001611">
    <property type="entry name" value="Leu-rich_rpt"/>
</dbReference>
<dbReference type="GO" id="GO:0005576">
    <property type="term" value="C:extracellular region"/>
    <property type="evidence" value="ECO:0007669"/>
    <property type="project" value="UniProtKB-SubCell"/>
</dbReference>
<keyword evidence="8" id="KW-1185">Reference proteome</keyword>
<dbReference type="GO" id="GO:0019005">
    <property type="term" value="C:SCF ubiquitin ligase complex"/>
    <property type="evidence" value="ECO:0007669"/>
    <property type="project" value="TreeGrafter"/>
</dbReference>
<feature type="compositionally biased region" description="Basic residues" evidence="4">
    <location>
        <begin position="870"/>
        <end position="879"/>
    </location>
</feature>
<dbReference type="GO" id="GO:0043657">
    <property type="term" value="C:host cell"/>
    <property type="evidence" value="ECO:0007669"/>
    <property type="project" value="UniProtKB-SubCell"/>
</dbReference>
<dbReference type="SMART" id="SM00368">
    <property type="entry name" value="LRR_RI"/>
    <property type="match status" value="3"/>
</dbReference>
<proteinExistence type="predicted"/>
<dbReference type="Pfam" id="PF25372">
    <property type="entry name" value="DUF7885"/>
    <property type="match status" value="1"/>
</dbReference>
<dbReference type="InterPro" id="IPR057207">
    <property type="entry name" value="FBXL15_LRR"/>
</dbReference>
<dbReference type="EMBL" id="JAAAJA010001043">
    <property type="protein sequence ID" value="KAG0248276.1"/>
    <property type="molecule type" value="Genomic_DNA"/>
</dbReference>
<dbReference type="SUPFAM" id="SSF52047">
    <property type="entry name" value="RNI-like"/>
    <property type="match status" value="2"/>
</dbReference>
<evidence type="ECO:0000259" key="5">
    <source>
        <dbReference type="Pfam" id="PF20147"/>
    </source>
</evidence>
<feature type="compositionally biased region" description="Polar residues" evidence="4">
    <location>
        <begin position="884"/>
        <end position="895"/>
    </location>
</feature>
<feature type="region of interest" description="Disordered" evidence="4">
    <location>
        <begin position="566"/>
        <end position="608"/>
    </location>
</feature>
<feature type="domain" description="Crinkler effector protein N-terminal" evidence="5">
    <location>
        <begin position="929"/>
        <end position="988"/>
    </location>
</feature>
<evidence type="ECO:0000313" key="8">
    <source>
        <dbReference type="Proteomes" id="UP000726737"/>
    </source>
</evidence>
<name>A0A9P6PM79_9FUNG</name>
<dbReference type="InterPro" id="IPR045379">
    <property type="entry name" value="Crinkler_N"/>
</dbReference>
<evidence type="ECO:0008006" key="9">
    <source>
        <dbReference type="Google" id="ProtNLM"/>
    </source>
</evidence>
<comment type="caution">
    <text evidence="7">The sequence shown here is derived from an EMBL/GenBank/DDBJ whole genome shotgun (WGS) entry which is preliminary data.</text>
</comment>
<evidence type="ECO:0000313" key="7">
    <source>
        <dbReference type="EMBL" id="KAG0248276.1"/>
    </source>
</evidence>
<dbReference type="GO" id="GO:0031146">
    <property type="term" value="P:SCF-dependent proteasomal ubiquitin-dependent protein catabolic process"/>
    <property type="evidence" value="ECO:0007669"/>
    <property type="project" value="TreeGrafter"/>
</dbReference>
<feature type="compositionally biased region" description="Polar residues" evidence="4">
    <location>
        <begin position="584"/>
        <end position="596"/>
    </location>
</feature>
<evidence type="ECO:0000256" key="2">
    <source>
        <dbReference type="ARBA" id="ARBA00004613"/>
    </source>
</evidence>
<protein>
    <recommendedName>
        <fullName evidence="9">RNI-like protein</fullName>
    </recommendedName>
</protein>
<accession>A0A9P6PM79</accession>
<dbReference type="Proteomes" id="UP000726737">
    <property type="component" value="Unassembled WGS sequence"/>
</dbReference>